<gene>
    <name evidence="4" type="ORF">LPT13_08350</name>
</gene>
<feature type="compositionally biased region" description="Low complexity" evidence="1">
    <location>
        <begin position="494"/>
        <end position="544"/>
    </location>
</feature>
<feature type="chain" id="PRO_5046662328" description="DUF7507 domain-containing protein" evidence="2">
    <location>
        <begin position="44"/>
        <end position="583"/>
    </location>
</feature>
<protein>
    <recommendedName>
        <fullName evidence="3">DUF7507 domain-containing protein</fullName>
    </recommendedName>
</protein>
<feature type="signal peptide" evidence="2">
    <location>
        <begin position="1"/>
        <end position="43"/>
    </location>
</feature>
<evidence type="ECO:0000256" key="1">
    <source>
        <dbReference type="SAM" id="MobiDB-lite"/>
    </source>
</evidence>
<feature type="region of interest" description="Disordered" evidence="1">
    <location>
        <begin position="1"/>
        <end position="21"/>
    </location>
</feature>
<dbReference type="RefSeq" id="WP_242166224.1">
    <property type="nucleotide sequence ID" value="NZ_JAJMLW010000003.1"/>
</dbReference>
<keyword evidence="5" id="KW-1185">Reference proteome</keyword>
<comment type="caution">
    <text evidence="4">The sequence shown here is derived from an EMBL/GenBank/DDBJ whole genome shotgun (WGS) entry which is preliminary data.</text>
</comment>
<evidence type="ECO:0000313" key="5">
    <source>
        <dbReference type="Proteomes" id="UP001430755"/>
    </source>
</evidence>
<dbReference type="Proteomes" id="UP001430755">
    <property type="component" value="Unassembled WGS sequence"/>
</dbReference>
<accession>A0ABS9WHL0</accession>
<evidence type="ECO:0000259" key="3">
    <source>
        <dbReference type="Pfam" id="PF24346"/>
    </source>
</evidence>
<dbReference type="Pfam" id="PF24346">
    <property type="entry name" value="DUF7507"/>
    <property type="match status" value="1"/>
</dbReference>
<feature type="compositionally biased region" description="Low complexity" evidence="1">
    <location>
        <begin position="119"/>
        <end position="134"/>
    </location>
</feature>
<name>A0ABS9WHL0_9ACTN</name>
<feature type="compositionally biased region" description="Low complexity" evidence="1">
    <location>
        <begin position="141"/>
        <end position="150"/>
    </location>
</feature>
<feature type="compositionally biased region" description="Basic and acidic residues" evidence="1">
    <location>
        <begin position="1"/>
        <end position="20"/>
    </location>
</feature>
<organism evidence="4 5">
    <name type="scientific">Adlercreutzia faecimuris</name>
    <dbReference type="NCBI Taxonomy" id="2897341"/>
    <lineage>
        <taxon>Bacteria</taxon>
        <taxon>Bacillati</taxon>
        <taxon>Actinomycetota</taxon>
        <taxon>Coriobacteriia</taxon>
        <taxon>Eggerthellales</taxon>
        <taxon>Eggerthellaceae</taxon>
        <taxon>Adlercreutzia</taxon>
    </lineage>
</organism>
<feature type="region of interest" description="Disordered" evidence="1">
    <location>
        <begin position="48"/>
        <end position="155"/>
    </location>
</feature>
<proteinExistence type="predicted"/>
<evidence type="ECO:0000256" key="2">
    <source>
        <dbReference type="SAM" id="SignalP"/>
    </source>
</evidence>
<feature type="compositionally biased region" description="Acidic residues" evidence="1">
    <location>
        <begin position="467"/>
        <end position="486"/>
    </location>
</feature>
<feature type="compositionally biased region" description="Low complexity" evidence="1">
    <location>
        <begin position="48"/>
        <end position="109"/>
    </location>
</feature>
<sequence>MKTGEKRGGRPTRRPHDARYAQRRRIGALLGACAMALALAVMTAPDAPSFAGAAEGGAPAASAPAAGARASATASASETPAPGPAAAPAAAEDAADRPPALAVPEAVPTPAAPTPAPQARPAATGDAATPASGAEEPDPAAPEAPDGAAPEPEPAPESFVTILYRTSPGTAGNVRPGEELVRASDGAGLGGSVATPLKGYVCIGWYNGANQVSADAVLTRDEALAGADRNADGTLAATTFIARFARPSASLRLTEELVSAPANGRCFTEGEAVTFRATVTNTGNVDLATVTFAGDIASFAPVGPLAPGQTRSSEWTHVVTADDVQRDALMSTVTAHGEAPAYGLAADAGPESATAQTGELPAGDTYVLYGAYPAEGGQVSRSILIVESRTGAGLEAVTAEPAAGYVFEGWYEDDERVSTEAELGAETALGFLNHGRSSFSPTLFLAHFVKEEPKPDVPDTPGGGEPVDPDDPDDPSQPDNPDEPGNPDEPANPDDPGQPDVPGGAPDEPATPGAPDAGAPDAGGASGNTAPAAPGAPDNAKAAGTRAPDIPQTGDNAPALAALLLITAAASAVLLRKARTHLA</sequence>
<keyword evidence="2" id="KW-0732">Signal</keyword>
<feature type="region of interest" description="Disordered" evidence="1">
    <location>
        <begin position="452"/>
        <end position="555"/>
    </location>
</feature>
<dbReference type="InterPro" id="IPR055354">
    <property type="entry name" value="DUF7507"/>
</dbReference>
<dbReference type="EMBL" id="JAJMLW010000003">
    <property type="protein sequence ID" value="MCI2242358.1"/>
    <property type="molecule type" value="Genomic_DNA"/>
</dbReference>
<feature type="domain" description="DUF7507" evidence="3">
    <location>
        <begin position="264"/>
        <end position="341"/>
    </location>
</feature>
<reference evidence="4" key="1">
    <citation type="submission" date="2021-11" db="EMBL/GenBank/DDBJ databases">
        <title>A Novel Adlercreutzia Species, isolated from a Allomyrina dichotoma larva feces.</title>
        <authorList>
            <person name="Suh M.K."/>
        </authorList>
    </citation>
    <scope>NUCLEOTIDE SEQUENCE</scope>
    <source>
        <strain evidence="4">JBNU-10</strain>
    </source>
</reference>
<evidence type="ECO:0000313" key="4">
    <source>
        <dbReference type="EMBL" id="MCI2242358.1"/>
    </source>
</evidence>